<proteinExistence type="predicted"/>
<dbReference type="AlphaFoldDB" id="A0A5E4X2M8"/>
<protein>
    <submittedName>
        <fullName evidence="1">Uncharacterized protein</fullName>
    </submittedName>
</protein>
<evidence type="ECO:0000313" key="2">
    <source>
        <dbReference type="Proteomes" id="UP000343335"/>
    </source>
</evidence>
<reference evidence="1 2" key="1">
    <citation type="submission" date="2019-08" db="EMBL/GenBank/DDBJ databases">
        <authorList>
            <person name="Peeters C."/>
        </authorList>
    </citation>
    <scope>NUCLEOTIDE SEQUENCE [LARGE SCALE GENOMIC DNA]</scope>
    <source>
        <strain evidence="1 2">LMG 31010</strain>
    </source>
</reference>
<accession>A0A5E4X2M8</accession>
<dbReference type="Proteomes" id="UP000343335">
    <property type="component" value="Unassembled WGS sequence"/>
</dbReference>
<name>A0A5E4X2M8_9BURK</name>
<gene>
    <name evidence="1" type="ORF">PCO31010_03650</name>
</gene>
<evidence type="ECO:0000313" key="1">
    <source>
        <dbReference type="EMBL" id="VVE30534.1"/>
    </source>
</evidence>
<dbReference type="EMBL" id="CABPSA010000006">
    <property type="protein sequence ID" value="VVE30534.1"/>
    <property type="molecule type" value="Genomic_DNA"/>
</dbReference>
<sequence>MWTSVDPHDVPNVTRHGACHAVWQFKSTLGQEIFAGSRAKALATAQAVALNASW</sequence>
<organism evidence="1 2">
    <name type="scientific">Pandoraea commovens</name>
    <dbReference type="NCBI Taxonomy" id="2508289"/>
    <lineage>
        <taxon>Bacteria</taxon>
        <taxon>Pseudomonadati</taxon>
        <taxon>Pseudomonadota</taxon>
        <taxon>Betaproteobacteria</taxon>
        <taxon>Burkholderiales</taxon>
        <taxon>Burkholderiaceae</taxon>
        <taxon>Pandoraea</taxon>
    </lineage>
</organism>